<dbReference type="Pfam" id="PF14317">
    <property type="entry name" value="YcxB"/>
    <property type="match status" value="1"/>
</dbReference>
<dbReference type="InterPro" id="IPR025588">
    <property type="entry name" value="YcxB-like_C"/>
</dbReference>
<keyword evidence="1" id="KW-0812">Transmembrane</keyword>
<keyword evidence="1" id="KW-0472">Membrane</keyword>
<proteinExistence type="predicted"/>
<feature type="domain" description="YcxB-like C-terminal" evidence="2">
    <location>
        <begin position="54"/>
        <end position="103"/>
    </location>
</feature>
<organism evidence="3 4">
    <name type="scientific">Luteibacter pinisoli</name>
    <dbReference type="NCBI Taxonomy" id="2589080"/>
    <lineage>
        <taxon>Bacteria</taxon>
        <taxon>Pseudomonadati</taxon>
        <taxon>Pseudomonadota</taxon>
        <taxon>Gammaproteobacteria</taxon>
        <taxon>Lysobacterales</taxon>
        <taxon>Rhodanobacteraceae</taxon>
        <taxon>Luteibacter</taxon>
    </lineage>
</organism>
<dbReference type="EMBL" id="CP041046">
    <property type="protein sequence ID" value="QDE38287.1"/>
    <property type="molecule type" value="Genomic_DNA"/>
</dbReference>
<keyword evidence="4" id="KW-1185">Reference proteome</keyword>
<dbReference type="Proteomes" id="UP000316093">
    <property type="component" value="Chromosome"/>
</dbReference>
<dbReference type="OrthoDB" id="5950676at2"/>
<keyword evidence="1" id="KW-1133">Transmembrane helix</keyword>
<dbReference type="KEGG" id="lpy:FIV34_03255"/>
<evidence type="ECO:0000313" key="3">
    <source>
        <dbReference type="EMBL" id="QDE38287.1"/>
    </source>
</evidence>
<dbReference type="AlphaFoldDB" id="A0A4Y5YZQ8"/>
<dbReference type="RefSeq" id="WP_139979633.1">
    <property type="nucleotide sequence ID" value="NZ_CP041046.1"/>
</dbReference>
<accession>A0A4Y5YZQ8</accession>
<protein>
    <submittedName>
        <fullName evidence="3">YcxB family protein</fullName>
    </submittedName>
</protein>
<evidence type="ECO:0000313" key="4">
    <source>
        <dbReference type="Proteomes" id="UP000316093"/>
    </source>
</evidence>
<evidence type="ECO:0000259" key="2">
    <source>
        <dbReference type="Pfam" id="PF14317"/>
    </source>
</evidence>
<feature type="transmembrane region" description="Helical" evidence="1">
    <location>
        <begin position="19"/>
        <end position="37"/>
    </location>
</feature>
<sequence>MIVAAAIAWSLSDLTWPSVLLWFAACLPVVVAVFAAVPQIMFKPWERTLHLTPDGWSTTIGRKSGSMSWKVIRSVATTPDGLLIVGVSGNAMIVPGRAFDGEAHREAIMADVRRWYSAARAQ</sequence>
<name>A0A4Y5YZQ8_9GAMM</name>
<evidence type="ECO:0000256" key="1">
    <source>
        <dbReference type="SAM" id="Phobius"/>
    </source>
</evidence>
<reference evidence="3 4" key="1">
    <citation type="submission" date="2019-06" db="EMBL/GenBank/DDBJ databases">
        <title>A complete genome sequence for Luteibacter pinisoli MAH-14.</title>
        <authorList>
            <person name="Baltrus D.A."/>
        </authorList>
    </citation>
    <scope>NUCLEOTIDE SEQUENCE [LARGE SCALE GENOMIC DNA]</scope>
    <source>
        <strain evidence="3 4">MAH-14</strain>
    </source>
</reference>
<gene>
    <name evidence="3" type="ORF">FIV34_03255</name>
</gene>